<evidence type="ECO:0000256" key="3">
    <source>
        <dbReference type="ARBA" id="ARBA00022801"/>
    </source>
</evidence>
<dbReference type="Gene3D" id="2.115.10.20">
    <property type="entry name" value="Glycosyl hydrolase domain, family 43"/>
    <property type="match status" value="1"/>
</dbReference>
<evidence type="ECO:0000256" key="1">
    <source>
        <dbReference type="ARBA" id="ARBA00004834"/>
    </source>
</evidence>
<dbReference type="InterPro" id="IPR023296">
    <property type="entry name" value="Glyco_hydro_beta-prop_sf"/>
</dbReference>
<keyword evidence="4 5" id="KW-0326">Glycosidase</keyword>
<reference evidence="8" key="1">
    <citation type="journal article" date="2019" name="Int. J. Syst. Evol. Microbiol.">
        <title>The Global Catalogue of Microorganisms (GCM) 10K type strain sequencing project: providing services to taxonomists for standard genome sequencing and annotation.</title>
        <authorList>
            <consortium name="The Broad Institute Genomics Platform"/>
            <consortium name="The Broad Institute Genome Sequencing Center for Infectious Disease"/>
            <person name="Wu L."/>
            <person name="Ma J."/>
        </authorList>
    </citation>
    <scope>NUCLEOTIDE SEQUENCE [LARGE SCALE GENOMIC DNA]</scope>
    <source>
        <strain evidence="8">CGMCC 1.12770</strain>
    </source>
</reference>
<dbReference type="SUPFAM" id="SSF75005">
    <property type="entry name" value="Arabinanase/levansucrase/invertase"/>
    <property type="match status" value="1"/>
</dbReference>
<dbReference type="InterPro" id="IPR006710">
    <property type="entry name" value="Glyco_hydro_43"/>
</dbReference>
<dbReference type="InterPro" id="IPR007934">
    <property type="entry name" value="AbfB_ABD"/>
</dbReference>
<dbReference type="PANTHER" id="PTHR43301">
    <property type="entry name" value="ARABINAN ENDO-1,5-ALPHA-L-ARABINOSIDASE"/>
    <property type="match status" value="1"/>
</dbReference>
<dbReference type="Pfam" id="PF05270">
    <property type="entry name" value="AbfB"/>
    <property type="match status" value="1"/>
</dbReference>
<dbReference type="CDD" id="cd23399">
    <property type="entry name" value="beta-trefoil_ABD_ABFB"/>
    <property type="match status" value="1"/>
</dbReference>
<dbReference type="InterPro" id="IPR050727">
    <property type="entry name" value="GH43_arabinanases"/>
</dbReference>
<dbReference type="Gene3D" id="2.80.10.50">
    <property type="match status" value="1"/>
</dbReference>
<dbReference type="SUPFAM" id="SSF110221">
    <property type="entry name" value="AbfB domain"/>
    <property type="match status" value="1"/>
</dbReference>
<comment type="caution">
    <text evidence="7">The sequence shown here is derived from an EMBL/GenBank/DDBJ whole genome shotgun (WGS) entry which is preliminary data.</text>
</comment>
<evidence type="ECO:0000256" key="2">
    <source>
        <dbReference type="ARBA" id="ARBA00009865"/>
    </source>
</evidence>
<dbReference type="PANTHER" id="PTHR43301:SF3">
    <property type="entry name" value="ARABINAN ENDO-1,5-ALPHA-L-ARABINOSIDASE A-RELATED"/>
    <property type="match status" value="1"/>
</dbReference>
<keyword evidence="8" id="KW-1185">Reference proteome</keyword>
<comment type="pathway">
    <text evidence="1">Glycan metabolism; L-arabinan degradation.</text>
</comment>
<gene>
    <name evidence="7" type="ORF">GCM10008014_10350</name>
</gene>
<dbReference type="Pfam" id="PF04616">
    <property type="entry name" value="Glyco_hydro_43"/>
    <property type="match status" value="1"/>
</dbReference>
<name>A0ABQ1Z253_9BACL</name>
<dbReference type="EMBL" id="BMFU01000001">
    <property type="protein sequence ID" value="GGH47207.1"/>
    <property type="molecule type" value="Genomic_DNA"/>
</dbReference>
<proteinExistence type="inferred from homology"/>
<evidence type="ECO:0000313" key="7">
    <source>
        <dbReference type="EMBL" id="GGH47207.1"/>
    </source>
</evidence>
<keyword evidence="3 5" id="KW-0378">Hydrolase</keyword>
<sequence>MLMKRKDKAQRWLSNKAALIVTLALLLIFTTLFPSTVKATTSVYTMTAFTNTSESNMYIYESYNATHYGLLKGPAYTPPSNLIRDPSIIKHTDGLYYVVYTTNWSGNTVGIASSPDKMNWTFVRNITLSTSTPIAHTWAPEWFKDTNGSVNIIVSLSPGNYENFKPYVITASNSNLASTSWSAPTVLAGIAPNYIDTFVVKTGSTYHAFTKNETTKYIEYATSNSLTGPYTFKGTGDWAGWGSWVEGPALVQLDNGSWRMYFDGYADHKYYYSDSADNFQSWTAKEEIAGLSGMVRHMTVLKEAGQPGDIRKLESFNVPGSFIRHYNYQARIDSSISPAEDAQFRIVPGLANSSGISFEAINYPGYFLRNNNGSILLVKNDGSAAFKNDATFKRVNGLANASWSSYASFTNPNLYLRHYDNILRLQPVVTTLDKQDATFREIAQ</sequence>
<dbReference type="CDD" id="cd08983">
    <property type="entry name" value="GH43_Bt3655-like"/>
    <property type="match status" value="1"/>
</dbReference>
<dbReference type="InterPro" id="IPR036195">
    <property type="entry name" value="AbfB_ABD_sf"/>
</dbReference>
<feature type="domain" description="Alpha-L-arabinofuranosidase B arabinose-binding" evidence="6">
    <location>
        <begin position="334"/>
        <end position="440"/>
    </location>
</feature>
<comment type="similarity">
    <text evidence="2 5">Belongs to the glycosyl hydrolase 43 family.</text>
</comment>
<evidence type="ECO:0000259" key="6">
    <source>
        <dbReference type="Pfam" id="PF05270"/>
    </source>
</evidence>
<dbReference type="RefSeq" id="WP_188591494.1">
    <property type="nucleotide sequence ID" value="NZ_BMFU01000001.1"/>
</dbReference>
<protein>
    <recommendedName>
        <fullName evidence="6">Alpha-L-arabinofuranosidase B arabinose-binding domain-containing protein</fullName>
    </recommendedName>
</protein>
<organism evidence="7 8">
    <name type="scientific">Paenibacillus silvae</name>
    <dbReference type="NCBI Taxonomy" id="1325358"/>
    <lineage>
        <taxon>Bacteria</taxon>
        <taxon>Bacillati</taxon>
        <taxon>Bacillota</taxon>
        <taxon>Bacilli</taxon>
        <taxon>Bacillales</taxon>
        <taxon>Paenibacillaceae</taxon>
        <taxon>Paenibacillus</taxon>
    </lineage>
</organism>
<dbReference type="Proteomes" id="UP000652153">
    <property type="component" value="Unassembled WGS sequence"/>
</dbReference>
<accession>A0ABQ1Z253</accession>
<evidence type="ECO:0000256" key="4">
    <source>
        <dbReference type="ARBA" id="ARBA00023295"/>
    </source>
</evidence>
<evidence type="ECO:0000313" key="8">
    <source>
        <dbReference type="Proteomes" id="UP000652153"/>
    </source>
</evidence>
<evidence type="ECO:0000256" key="5">
    <source>
        <dbReference type="RuleBase" id="RU361187"/>
    </source>
</evidence>